<sequence>MDPELKKKLQKQRMHFSSIQDIQLSHSLFNSHRYNRNNQHYRMLINISELIYHGLITNEKGNDTSFSNFIRDRQMAKLYEKFVLNFYRKHLNSQIYHVYSPKLQWNLNEEVSDGDLSLLPEMRTDIVVENKVTETQLIIDTKYYAETLVTSNWTETEKIRTGHLYQILAYVNNSNYPGNTKGMLLYPSVNKELNANYSIGGKAIHIRTLNLDAEWHVIFERLLSFVEMV</sequence>
<dbReference type="EMBL" id="JAGYPG010000001">
    <property type="protein sequence ID" value="MBS4194311.1"/>
    <property type="molecule type" value="Genomic_DNA"/>
</dbReference>
<reference evidence="1 2" key="1">
    <citation type="submission" date="2021-05" db="EMBL/GenBank/DDBJ databases">
        <title>Novel Bacillus species.</title>
        <authorList>
            <person name="Liu G."/>
        </authorList>
    </citation>
    <scope>NUCLEOTIDE SEQUENCE [LARGE SCALE GENOMIC DNA]</scope>
    <source>
        <strain evidence="2">FJAT-49780</strain>
    </source>
</reference>
<proteinExistence type="predicted"/>
<dbReference type="PANTHER" id="PTHR38733:SF1">
    <property type="entry name" value="TYPE IV METHYL-DIRECTED RESTRICTION ENZYME ECOKMCRBC"/>
    <property type="match status" value="1"/>
</dbReference>
<name>A0A942TCL1_9BACI</name>
<evidence type="ECO:0000313" key="1">
    <source>
        <dbReference type="EMBL" id="MBS4194311.1"/>
    </source>
</evidence>
<dbReference type="PANTHER" id="PTHR38733">
    <property type="entry name" value="PROTEIN MCRC"/>
    <property type="match status" value="1"/>
</dbReference>
<dbReference type="Proteomes" id="UP000681414">
    <property type="component" value="Unassembled WGS sequence"/>
</dbReference>
<organism evidence="1 2">
    <name type="scientific">Lederbergia citri</name>
    <dbReference type="NCBI Taxonomy" id="2833580"/>
    <lineage>
        <taxon>Bacteria</taxon>
        <taxon>Bacillati</taxon>
        <taxon>Bacillota</taxon>
        <taxon>Bacilli</taxon>
        <taxon>Bacillales</taxon>
        <taxon>Bacillaceae</taxon>
        <taxon>Lederbergia</taxon>
    </lineage>
</organism>
<dbReference type="Pfam" id="PF10117">
    <property type="entry name" value="McrBC"/>
    <property type="match status" value="1"/>
</dbReference>
<accession>A0A942TCL1</accession>
<keyword evidence="2" id="KW-1185">Reference proteome</keyword>
<gene>
    <name evidence="1" type="ORF">KHA97_04380</name>
</gene>
<comment type="caution">
    <text evidence="1">The sequence shown here is derived from an EMBL/GenBank/DDBJ whole genome shotgun (WGS) entry which is preliminary data.</text>
</comment>
<evidence type="ECO:0000313" key="2">
    <source>
        <dbReference type="Proteomes" id="UP000681414"/>
    </source>
</evidence>
<evidence type="ECO:0008006" key="3">
    <source>
        <dbReference type="Google" id="ProtNLM"/>
    </source>
</evidence>
<dbReference type="InterPro" id="IPR019292">
    <property type="entry name" value="McrC"/>
</dbReference>
<protein>
    <recommendedName>
        <fullName evidence="3">Restriction endonuclease</fullName>
    </recommendedName>
</protein>
<dbReference type="AlphaFoldDB" id="A0A942TCL1"/>